<dbReference type="Proteomes" id="UP000308600">
    <property type="component" value="Unassembled WGS sequence"/>
</dbReference>
<protein>
    <submittedName>
        <fullName evidence="1">Uncharacterized protein</fullName>
    </submittedName>
</protein>
<evidence type="ECO:0000313" key="1">
    <source>
        <dbReference type="EMBL" id="TFK72819.1"/>
    </source>
</evidence>
<proteinExistence type="predicted"/>
<gene>
    <name evidence="1" type="ORF">BDN72DRAFT_791936</name>
</gene>
<keyword evidence="2" id="KW-1185">Reference proteome</keyword>
<evidence type="ECO:0000313" key="2">
    <source>
        <dbReference type="Proteomes" id="UP000308600"/>
    </source>
</evidence>
<organism evidence="1 2">
    <name type="scientific">Pluteus cervinus</name>
    <dbReference type="NCBI Taxonomy" id="181527"/>
    <lineage>
        <taxon>Eukaryota</taxon>
        <taxon>Fungi</taxon>
        <taxon>Dikarya</taxon>
        <taxon>Basidiomycota</taxon>
        <taxon>Agaricomycotina</taxon>
        <taxon>Agaricomycetes</taxon>
        <taxon>Agaricomycetidae</taxon>
        <taxon>Agaricales</taxon>
        <taxon>Pluteineae</taxon>
        <taxon>Pluteaceae</taxon>
        <taxon>Pluteus</taxon>
    </lineage>
</organism>
<reference evidence="1 2" key="1">
    <citation type="journal article" date="2019" name="Nat. Ecol. Evol.">
        <title>Megaphylogeny resolves global patterns of mushroom evolution.</title>
        <authorList>
            <person name="Varga T."/>
            <person name="Krizsan K."/>
            <person name="Foldi C."/>
            <person name="Dima B."/>
            <person name="Sanchez-Garcia M."/>
            <person name="Sanchez-Ramirez S."/>
            <person name="Szollosi G.J."/>
            <person name="Szarkandi J.G."/>
            <person name="Papp V."/>
            <person name="Albert L."/>
            <person name="Andreopoulos W."/>
            <person name="Angelini C."/>
            <person name="Antonin V."/>
            <person name="Barry K.W."/>
            <person name="Bougher N.L."/>
            <person name="Buchanan P."/>
            <person name="Buyck B."/>
            <person name="Bense V."/>
            <person name="Catcheside P."/>
            <person name="Chovatia M."/>
            <person name="Cooper J."/>
            <person name="Damon W."/>
            <person name="Desjardin D."/>
            <person name="Finy P."/>
            <person name="Geml J."/>
            <person name="Haridas S."/>
            <person name="Hughes K."/>
            <person name="Justo A."/>
            <person name="Karasinski D."/>
            <person name="Kautmanova I."/>
            <person name="Kiss B."/>
            <person name="Kocsube S."/>
            <person name="Kotiranta H."/>
            <person name="LaButti K.M."/>
            <person name="Lechner B.E."/>
            <person name="Liimatainen K."/>
            <person name="Lipzen A."/>
            <person name="Lukacs Z."/>
            <person name="Mihaltcheva S."/>
            <person name="Morgado L.N."/>
            <person name="Niskanen T."/>
            <person name="Noordeloos M.E."/>
            <person name="Ohm R.A."/>
            <person name="Ortiz-Santana B."/>
            <person name="Ovrebo C."/>
            <person name="Racz N."/>
            <person name="Riley R."/>
            <person name="Savchenko A."/>
            <person name="Shiryaev A."/>
            <person name="Soop K."/>
            <person name="Spirin V."/>
            <person name="Szebenyi C."/>
            <person name="Tomsovsky M."/>
            <person name="Tulloss R.E."/>
            <person name="Uehling J."/>
            <person name="Grigoriev I.V."/>
            <person name="Vagvolgyi C."/>
            <person name="Papp T."/>
            <person name="Martin F.M."/>
            <person name="Miettinen O."/>
            <person name="Hibbett D.S."/>
            <person name="Nagy L.G."/>
        </authorList>
    </citation>
    <scope>NUCLEOTIDE SEQUENCE [LARGE SCALE GENOMIC DNA]</scope>
    <source>
        <strain evidence="1 2">NL-1719</strain>
    </source>
</reference>
<dbReference type="EMBL" id="ML208281">
    <property type="protein sequence ID" value="TFK72819.1"/>
    <property type="molecule type" value="Genomic_DNA"/>
</dbReference>
<sequence>MPVEWLTLAYHRMNVPVVTVDFCYLIQDRDLERASKILEELGLPLSPPSRLSSLTRGDLYSKGRFYRITQSSHPALLQQLAVFPLSFSTLRLSDLEEAPPCHISPSRCSTILVPRVASVYASILRLIRKYSQVDPVRGVLMSDLSQLVRHHLYKLECGYIDPSEEERWEALGIDKRIQDAVKEVESWDWRETEGWIRKAFIEVVASGNVEILPYAPSSRTSSE</sequence>
<name>A0ACD3B4B1_9AGAR</name>
<accession>A0ACD3B4B1</accession>